<evidence type="ECO:0000256" key="5">
    <source>
        <dbReference type="PROSITE-ProRule" id="PRU00284"/>
    </source>
</evidence>
<evidence type="ECO:0000313" key="11">
    <source>
        <dbReference type="Proteomes" id="UP001320148"/>
    </source>
</evidence>
<dbReference type="InterPro" id="IPR003660">
    <property type="entry name" value="HAMP_dom"/>
</dbReference>
<evidence type="ECO:0000313" key="10">
    <source>
        <dbReference type="EMBL" id="BCS95485.1"/>
    </source>
</evidence>
<sequence>MTFGNLKIKTKILLGVTTLFVLMMVVSSFVSTRISFSIIYDRITTKEAPASASHIAGQFDKKIHNTISISKLIADNPFFIHWIESGEGEDLKGPAIAYLKEAMNQDMAFAFLVSDKSKNYYTADGFFKTVDANSERDGWYFNALKSGEKVSINIEANEETGDLMAFINVLIGSVNAPYGVAGAGINLNKLSGELKSAGLSEGSVSYLIGGDGGIKAHPDESFISTVKNIKHIKDQGFQEKIAGALLNQDSGVLEYEDAQGINKLVVFTAVESSGWKIVIETPKKELGKGLGKITVATYSMLAVFIVLLVIVLHFLVNIILKPVNDAVVTLEDISEGEGDLTKRLTVVSKDEAGQLASNFNRFVDKLQVMIQSIAGNSRLVKDASGNLAIISQDMADNSTTSSSKSQRVARASDEMNVHINEVAQGMETASSNVGQVAAATEEMSATIHEIAKNSENARRVTLDAVKVTRSASEEIGQLGKAAVDIAKVIETITDISEQTNLLALNATIEAARAGEAGKGFSVVANEIKDLAGQTNHATEDIKSRIHGIQASTTSTVEGIGKLSAIIDSVNEIVESIAAAVEEQSATTSEISRNVAEVSSVLNNVHGNISQVADTSGDIAREIDDVNQNAQELSENSLDVLKSSEELKTLADELTTLVDQFRV</sequence>
<evidence type="ECO:0000259" key="7">
    <source>
        <dbReference type="PROSITE" id="PS50111"/>
    </source>
</evidence>
<dbReference type="RefSeq" id="WP_236891730.1">
    <property type="nucleotide sequence ID" value="NZ_AP024488.1"/>
</dbReference>
<keyword evidence="11" id="KW-1185">Reference proteome</keyword>
<evidence type="ECO:0000259" key="9">
    <source>
        <dbReference type="PROSITE" id="PS50885"/>
    </source>
</evidence>
<feature type="domain" description="T-SNARE coiled-coil homology" evidence="8">
    <location>
        <begin position="549"/>
        <end position="611"/>
    </location>
</feature>
<dbReference type="Gene3D" id="3.30.450.20">
    <property type="entry name" value="PAS domain"/>
    <property type="match status" value="1"/>
</dbReference>
<dbReference type="PROSITE" id="PS50885">
    <property type="entry name" value="HAMP"/>
    <property type="match status" value="1"/>
</dbReference>
<dbReference type="Gene3D" id="1.10.287.950">
    <property type="entry name" value="Methyl-accepting chemotaxis protein"/>
    <property type="match status" value="1"/>
</dbReference>
<dbReference type="Pfam" id="PF00015">
    <property type="entry name" value="MCPsignal"/>
    <property type="match status" value="1"/>
</dbReference>
<dbReference type="PANTHER" id="PTHR32089:SF112">
    <property type="entry name" value="LYSOZYME-LIKE PROTEIN-RELATED"/>
    <property type="match status" value="1"/>
</dbReference>
<dbReference type="SMART" id="SM00283">
    <property type="entry name" value="MA"/>
    <property type="match status" value="1"/>
</dbReference>
<proteinExistence type="inferred from homology"/>
<organism evidence="10 11">
    <name type="scientific">Desulfoluna limicola</name>
    <dbReference type="NCBI Taxonomy" id="2810562"/>
    <lineage>
        <taxon>Bacteria</taxon>
        <taxon>Pseudomonadati</taxon>
        <taxon>Thermodesulfobacteriota</taxon>
        <taxon>Desulfobacteria</taxon>
        <taxon>Desulfobacterales</taxon>
        <taxon>Desulfolunaceae</taxon>
        <taxon>Desulfoluna</taxon>
    </lineage>
</organism>
<feature type="domain" description="Methyl-accepting transducer" evidence="7">
    <location>
        <begin position="404"/>
        <end position="619"/>
    </location>
</feature>
<dbReference type="PROSITE" id="PS50192">
    <property type="entry name" value="T_SNARE"/>
    <property type="match status" value="1"/>
</dbReference>
<feature type="domain" description="HAMP" evidence="9">
    <location>
        <begin position="317"/>
        <end position="371"/>
    </location>
</feature>
<keyword evidence="2" id="KW-1003">Cell membrane</keyword>
<dbReference type="PANTHER" id="PTHR32089">
    <property type="entry name" value="METHYL-ACCEPTING CHEMOTAXIS PROTEIN MCPB"/>
    <property type="match status" value="1"/>
</dbReference>
<accession>A0ABM7PE84</accession>
<dbReference type="EMBL" id="AP024488">
    <property type="protein sequence ID" value="BCS95485.1"/>
    <property type="molecule type" value="Genomic_DNA"/>
</dbReference>
<dbReference type="Proteomes" id="UP001320148">
    <property type="component" value="Chromosome"/>
</dbReference>
<dbReference type="CDD" id="cd11386">
    <property type="entry name" value="MCP_signal"/>
    <property type="match status" value="1"/>
</dbReference>
<dbReference type="CDD" id="cd12912">
    <property type="entry name" value="PDC2_MCP_like"/>
    <property type="match status" value="1"/>
</dbReference>
<reference evidence="10 11" key="1">
    <citation type="submission" date="2021-02" db="EMBL/GenBank/DDBJ databases">
        <title>Complete genome of Desulfoluna sp. strain ASN36.</title>
        <authorList>
            <person name="Takahashi A."/>
            <person name="Kojima H."/>
            <person name="Fukui M."/>
        </authorList>
    </citation>
    <scope>NUCLEOTIDE SEQUENCE [LARGE SCALE GENOMIC DNA]</scope>
    <source>
        <strain evidence="10 11">ASN36</strain>
    </source>
</reference>
<keyword evidence="6" id="KW-1133">Transmembrane helix</keyword>
<dbReference type="Pfam" id="PF00672">
    <property type="entry name" value="HAMP"/>
    <property type="match status" value="1"/>
</dbReference>
<keyword evidence="2" id="KW-0997">Cell inner membrane</keyword>
<feature type="transmembrane region" description="Helical" evidence="6">
    <location>
        <begin position="293"/>
        <end position="316"/>
    </location>
</feature>
<comment type="similarity">
    <text evidence="4">Belongs to the methyl-accepting chemotaxis (MCP) protein family.</text>
</comment>
<dbReference type="CDD" id="cd06225">
    <property type="entry name" value="HAMP"/>
    <property type="match status" value="1"/>
</dbReference>
<evidence type="ECO:0000256" key="6">
    <source>
        <dbReference type="SAM" id="Phobius"/>
    </source>
</evidence>
<evidence type="ECO:0000256" key="2">
    <source>
        <dbReference type="ARBA" id="ARBA00022519"/>
    </source>
</evidence>
<dbReference type="SUPFAM" id="SSF58104">
    <property type="entry name" value="Methyl-accepting chemotaxis protein (MCP) signaling domain"/>
    <property type="match status" value="1"/>
</dbReference>
<comment type="subcellular location">
    <subcellularLocation>
        <location evidence="1">Cell inner membrane</location>
        <topology evidence="1">Multi-pass membrane protein</topology>
    </subcellularLocation>
</comment>
<evidence type="ECO:0000256" key="1">
    <source>
        <dbReference type="ARBA" id="ARBA00004429"/>
    </source>
</evidence>
<feature type="transmembrane region" description="Helical" evidence="6">
    <location>
        <begin position="12"/>
        <end position="32"/>
    </location>
</feature>
<name>A0ABM7PE84_9BACT</name>
<evidence type="ECO:0000259" key="8">
    <source>
        <dbReference type="PROSITE" id="PS50192"/>
    </source>
</evidence>
<protein>
    <submittedName>
        <fullName evidence="10">Energy taxis-modulating methyl-accepting chemotaxis protein with Cache_1 sensory domain</fullName>
    </submittedName>
</protein>
<keyword evidence="6" id="KW-0472">Membrane</keyword>
<gene>
    <name evidence="10" type="ORF">DSLASN_11170</name>
</gene>
<keyword evidence="6" id="KW-0812">Transmembrane</keyword>
<evidence type="ECO:0000256" key="3">
    <source>
        <dbReference type="ARBA" id="ARBA00023224"/>
    </source>
</evidence>
<dbReference type="InterPro" id="IPR000727">
    <property type="entry name" value="T_SNARE_dom"/>
</dbReference>
<keyword evidence="3 5" id="KW-0807">Transducer</keyword>
<dbReference type="SMART" id="SM00304">
    <property type="entry name" value="HAMP"/>
    <property type="match status" value="1"/>
</dbReference>
<dbReference type="InterPro" id="IPR004089">
    <property type="entry name" value="MCPsignal_dom"/>
</dbReference>
<evidence type="ECO:0000256" key="4">
    <source>
        <dbReference type="ARBA" id="ARBA00029447"/>
    </source>
</evidence>
<dbReference type="PROSITE" id="PS50111">
    <property type="entry name" value="CHEMOTAXIS_TRANSDUC_2"/>
    <property type="match status" value="1"/>
</dbReference>